<protein>
    <submittedName>
        <fullName evidence="1">Uncharacterized protein</fullName>
    </submittedName>
</protein>
<accession>A0ACC2DNB3</accession>
<keyword evidence="2" id="KW-1185">Reference proteome</keyword>
<gene>
    <name evidence="1" type="ORF">O6H91_05G055300</name>
</gene>
<evidence type="ECO:0000313" key="1">
    <source>
        <dbReference type="EMBL" id="KAJ7555794.1"/>
    </source>
</evidence>
<comment type="caution">
    <text evidence="1">The sequence shown here is derived from an EMBL/GenBank/DDBJ whole genome shotgun (WGS) entry which is preliminary data.</text>
</comment>
<evidence type="ECO:0000313" key="2">
    <source>
        <dbReference type="Proteomes" id="UP001162992"/>
    </source>
</evidence>
<sequence length="306" mass="33498">MTTVLFNRKLNSNHCRSFNNLSSGELNVLLVKCPFVVSLLNTKLRIPLGSRLSWAHEVPRRSRQKSSKVKRLIARSLYSTFVESFKSPAQRSGNSCCRTMQLAREEDLKSTDSVCAPCETISYDTTTKCIVTARVEDQTESTPTFDNDAFDSARTEPLLIVNQDNSCPTMIADIGYSLDTKKQLHWGAPSMSLSIGSSIGGRTSRYTMNALGPSTTGPAKVEGVAGVFMVLTVAALGITRALFNHSQVPQKLCSNCNGGGVERCDICNGCGEIKWEGKLQHSDPCPLCFGSCVRKCSVCCGRRFER</sequence>
<organism evidence="1 2">
    <name type="scientific">Diphasiastrum complanatum</name>
    <name type="common">Issler's clubmoss</name>
    <name type="synonym">Lycopodium complanatum</name>
    <dbReference type="NCBI Taxonomy" id="34168"/>
    <lineage>
        <taxon>Eukaryota</taxon>
        <taxon>Viridiplantae</taxon>
        <taxon>Streptophyta</taxon>
        <taxon>Embryophyta</taxon>
        <taxon>Tracheophyta</taxon>
        <taxon>Lycopodiopsida</taxon>
        <taxon>Lycopodiales</taxon>
        <taxon>Lycopodiaceae</taxon>
        <taxon>Lycopodioideae</taxon>
        <taxon>Diphasiastrum</taxon>
    </lineage>
</organism>
<dbReference type="Proteomes" id="UP001162992">
    <property type="component" value="Chromosome 5"/>
</dbReference>
<reference evidence="2" key="1">
    <citation type="journal article" date="2024" name="Proc. Natl. Acad. Sci. U.S.A.">
        <title>Extraordinary preservation of gene collinearity over three hundred million years revealed in homosporous lycophytes.</title>
        <authorList>
            <person name="Li C."/>
            <person name="Wickell D."/>
            <person name="Kuo L.Y."/>
            <person name="Chen X."/>
            <person name="Nie B."/>
            <person name="Liao X."/>
            <person name="Peng D."/>
            <person name="Ji J."/>
            <person name="Jenkins J."/>
            <person name="Williams M."/>
            <person name="Shu S."/>
            <person name="Plott C."/>
            <person name="Barry K."/>
            <person name="Rajasekar S."/>
            <person name="Grimwood J."/>
            <person name="Han X."/>
            <person name="Sun S."/>
            <person name="Hou Z."/>
            <person name="He W."/>
            <person name="Dai G."/>
            <person name="Sun C."/>
            <person name="Schmutz J."/>
            <person name="Leebens-Mack J.H."/>
            <person name="Li F.W."/>
            <person name="Wang L."/>
        </authorList>
    </citation>
    <scope>NUCLEOTIDE SEQUENCE [LARGE SCALE GENOMIC DNA]</scope>
    <source>
        <strain evidence="2">cv. PW_Plant_1</strain>
    </source>
</reference>
<dbReference type="EMBL" id="CM055096">
    <property type="protein sequence ID" value="KAJ7555794.1"/>
    <property type="molecule type" value="Genomic_DNA"/>
</dbReference>
<name>A0ACC2DNB3_DIPCM</name>
<proteinExistence type="predicted"/>